<evidence type="ECO:0000313" key="3">
    <source>
        <dbReference type="EMBL" id="CZT15652.1"/>
    </source>
</evidence>
<accession>A0A2D3ULW8</accession>
<dbReference type="SMART" id="SM00382">
    <property type="entry name" value="AAA"/>
    <property type="match status" value="1"/>
</dbReference>
<feature type="region of interest" description="Disordered" evidence="1">
    <location>
        <begin position="1"/>
        <end position="32"/>
    </location>
</feature>
<dbReference type="Pfam" id="PF00004">
    <property type="entry name" value="AAA"/>
    <property type="match status" value="1"/>
</dbReference>
<keyword evidence="4" id="KW-1185">Reference proteome</keyword>
<dbReference type="GO" id="GO:0005634">
    <property type="term" value="C:nucleus"/>
    <property type="evidence" value="ECO:0007669"/>
    <property type="project" value="TreeGrafter"/>
</dbReference>
<evidence type="ECO:0000259" key="2">
    <source>
        <dbReference type="SMART" id="SM00382"/>
    </source>
</evidence>
<feature type="domain" description="AAA+ ATPase" evidence="2">
    <location>
        <begin position="229"/>
        <end position="355"/>
    </location>
</feature>
<sequence>MTKTAHYNPEASSSAPRAGHNETSSRYFEHSSAQRISTDTVVVESIRKEYPELHLTVSPSRTCNILAYAAAGHAGIAPIDKANERLSWRSYYSPANRLNGNGTLADSVKLGKYLLDWKNKEFVVYIIEGRDGSMPYGVTSNQYILSSAIEATNTLLLEVGQWSNSLHGEVWVFDGGYWQKSKELYDSAIKSSWEDVILAPDMKKAIRDDVENFFDSRATYEKLKVPWKRGEIFWGPPGNGKTISVKAIMHTLYSRKDPIPTLYVRSLSSFGGPEYSVSEIFAQARQEAPCLLVFEDLDSMITDNVRSYFLNEVDGIRKNDGILIIGSTNHLDRLDPGIAKRPSRFDRKFLFPNPNEKEREAYIKYWQGKLKDNKDLEFPNKICPAVAKITEDFSFAFLQEAMIASLLAIAREDNELVCVECLEQHGKSIENASCDRKIARPFKGLFEYVWSVKLMDDEDPSLNDFPLWRQLKKQIRILREEMSDEKGTTK</sequence>
<dbReference type="GO" id="GO:0042254">
    <property type="term" value="P:ribosome biogenesis"/>
    <property type="evidence" value="ECO:0007669"/>
    <property type="project" value="TreeGrafter"/>
</dbReference>
<dbReference type="InterPro" id="IPR050168">
    <property type="entry name" value="AAA_ATPase_domain"/>
</dbReference>
<proteinExistence type="predicted"/>
<dbReference type="GO" id="GO:0016887">
    <property type="term" value="F:ATP hydrolysis activity"/>
    <property type="evidence" value="ECO:0007669"/>
    <property type="project" value="InterPro"/>
</dbReference>
<dbReference type="PANTHER" id="PTHR23077">
    <property type="entry name" value="AAA-FAMILY ATPASE"/>
    <property type="match status" value="1"/>
</dbReference>
<evidence type="ECO:0000313" key="4">
    <source>
        <dbReference type="Proteomes" id="UP000225277"/>
    </source>
</evidence>
<dbReference type="InterPro" id="IPR003593">
    <property type="entry name" value="AAA+_ATPase"/>
</dbReference>
<protein>
    <recommendedName>
        <fullName evidence="2">AAA+ ATPase domain-containing protein</fullName>
    </recommendedName>
</protein>
<dbReference type="SUPFAM" id="SSF52540">
    <property type="entry name" value="P-loop containing nucleoside triphosphate hydrolases"/>
    <property type="match status" value="1"/>
</dbReference>
<dbReference type="InterPro" id="IPR003959">
    <property type="entry name" value="ATPase_AAA_core"/>
</dbReference>
<dbReference type="EMBL" id="FJUY01000001">
    <property type="protein sequence ID" value="CZT15652.1"/>
    <property type="molecule type" value="Genomic_DNA"/>
</dbReference>
<evidence type="ECO:0000256" key="1">
    <source>
        <dbReference type="SAM" id="MobiDB-lite"/>
    </source>
</evidence>
<gene>
    <name evidence="3" type="ORF">RCC_01489</name>
</gene>
<reference evidence="3 4" key="1">
    <citation type="submission" date="2016-03" db="EMBL/GenBank/DDBJ databases">
        <authorList>
            <person name="Ploux O."/>
        </authorList>
    </citation>
    <scope>NUCLEOTIDE SEQUENCE [LARGE SCALE GENOMIC DNA]</scope>
    <source>
        <strain evidence="3 4">URUG2</strain>
    </source>
</reference>
<dbReference type="GO" id="GO:0005524">
    <property type="term" value="F:ATP binding"/>
    <property type="evidence" value="ECO:0007669"/>
    <property type="project" value="InterPro"/>
</dbReference>
<dbReference type="AlphaFoldDB" id="A0A2D3ULW8"/>
<dbReference type="OrthoDB" id="2115716at2759"/>
<dbReference type="GO" id="GO:0003723">
    <property type="term" value="F:RNA binding"/>
    <property type="evidence" value="ECO:0007669"/>
    <property type="project" value="TreeGrafter"/>
</dbReference>
<dbReference type="GeneID" id="35596734"/>
<dbReference type="GO" id="GO:1990275">
    <property type="term" value="F:preribosome binding"/>
    <property type="evidence" value="ECO:0007669"/>
    <property type="project" value="TreeGrafter"/>
</dbReference>
<dbReference type="PANTHER" id="PTHR23077:SF132">
    <property type="entry name" value="ATP-DEPENDENT ZN PROTEASE"/>
    <property type="match status" value="1"/>
</dbReference>
<dbReference type="Gene3D" id="3.40.50.300">
    <property type="entry name" value="P-loop containing nucleotide triphosphate hydrolases"/>
    <property type="match status" value="1"/>
</dbReference>
<dbReference type="STRING" id="112498.A0A2D3ULW8"/>
<dbReference type="Proteomes" id="UP000225277">
    <property type="component" value="Unassembled WGS sequence"/>
</dbReference>
<name>A0A2D3ULW8_9PEZI</name>
<dbReference type="RefSeq" id="XP_023622548.1">
    <property type="nucleotide sequence ID" value="XM_023766780.1"/>
</dbReference>
<dbReference type="CDD" id="cd19481">
    <property type="entry name" value="RecA-like_protease"/>
    <property type="match status" value="1"/>
</dbReference>
<dbReference type="InterPro" id="IPR027417">
    <property type="entry name" value="P-loop_NTPase"/>
</dbReference>
<organism evidence="3 4">
    <name type="scientific">Ramularia collo-cygni</name>
    <dbReference type="NCBI Taxonomy" id="112498"/>
    <lineage>
        <taxon>Eukaryota</taxon>
        <taxon>Fungi</taxon>
        <taxon>Dikarya</taxon>
        <taxon>Ascomycota</taxon>
        <taxon>Pezizomycotina</taxon>
        <taxon>Dothideomycetes</taxon>
        <taxon>Dothideomycetidae</taxon>
        <taxon>Mycosphaerellales</taxon>
        <taxon>Mycosphaerellaceae</taxon>
        <taxon>Ramularia</taxon>
    </lineage>
</organism>